<dbReference type="GO" id="GO:0005524">
    <property type="term" value="F:ATP binding"/>
    <property type="evidence" value="ECO:0007669"/>
    <property type="project" value="UniProtKB-KW"/>
</dbReference>
<dbReference type="SUPFAM" id="SSF52540">
    <property type="entry name" value="P-loop containing nucleoside triphosphate hydrolases"/>
    <property type="match status" value="1"/>
</dbReference>
<evidence type="ECO:0000313" key="4">
    <source>
        <dbReference type="EMBL" id="KAJ8941748.1"/>
    </source>
</evidence>
<feature type="domain" description="Cytidyltransferase-like" evidence="3">
    <location>
        <begin position="154"/>
        <end position="293"/>
    </location>
</feature>
<dbReference type="GO" id="GO:0015937">
    <property type="term" value="P:coenzyme A biosynthetic process"/>
    <property type="evidence" value="ECO:0007669"/>
    <property type="project" value="InterPro"/>
</dbReference>
<dbReference type="InterPro" id="IPR001977">
    <property type="entry name" value="Depp_CoAkinase"/>
</dbReference>
<dbReference type="HAMAP" id="MF_00376">
    <property type="entry name" value="Dephospho_CoA_kinase"/>
    <property type="match status" value="1"/>
</dbReference>
<dbReference type="FunFam" id="3.40.50.620:FF:000089">
    <property type="entry name" value="Bifunctional coenzyme A synthase"/>
    <property type="match status" value="1"/>
</dbReference>
<evidence type="ECO:0000259" key="3">
    <source>
        <dbReference type="Pfam" id="PF01467"/>
    </source>
</evidence>
<accession>A0AAV8XU24</accession>
<keyword evidence="2" id="KW-0067">ATP-binding</keyword>
<sequence>MLAKTGLLVVSNHKQIGEILSSVQKQVKNTLYIQFLSALGEPLGSFYPKTFNAWPKFSQTIFNVYSQAATHCHNLDVKVLLSGIKYNIPKIQTQKPIDLIIFDKYHSQEDIDNFIKARIQNITEEYNVLTIDTGDLEITEENIDNDESVYKHTVLGGTFDRLHVAHKLLLSEAALRSNEIVTVGVTEENMLHTKILWELIEEIDVRVKSVVDFLKDICPELKYNIIPISDPFGPAIMDPSMELIVVSKETVKGGEKINEIRQQKNLNPLKIAPVELVDEPNPNPIEEAKISSSTTRGIASGKSGVAKWLAELGVLIINCDIVAHDLYKPGMPCHKLIVEHFGDDVLAANGEIDRKVLGGIVFGNSQLQKLNSLVWPAIAEEVNNIIRNTDKKVVVIEAAVLLTADWQKYCHEVWTTLVPREEAINRLILRNALTEEQAKNRLDSQSPNTYYVKHANVVFCPLWPPEYTKQQVDRAWELLQKRLL</sequence>
<dbReference type="PROSITE" id="PS51219">
    <property type="entry name" value="DPCK"/>
    <property type="match status" value="1"/>
</dbReference>
<name>A0AAV8XU24_9CUCU</name>
<dbReference type="PANTHER" id="PTHR10695">
    <property type="entry name" value="DEPHOSPHO-COA KINASE-RELATED"/>
    <property type="match status" value="1"/>
</dbReference>
<dbReference type="InterPro" id="IPR027417">
    <property type="entry name" value="P-loop_NTPase"/>
</dbReference>
<dbReference type="NCBIfam" id="TIGR00152">
    <property type="entry name" value="dephospho-CoA kinase"/>
    <property type="match status" value="1"/>
</dbReference>
<evidence type="ECO:0000256" key="2">
    <source>
        <dbReference type="ARBA" id="ARBA00022840"/>
    </source>
</evidence>
<keyword evidence="1" id="KW-0547">Nucleotide-binding</keyword>
<dbReference type="NCBIfam" id="NF001985">
    <property type="entry name" value="PRK00777.1"/>
    <property type="match status" value="1"/>
</dbReference>
<dbReference type="CDD" id="cd02164">
    <property type="entry name" value="PPAT_CoAS"/>
    <property type="match status" value="1"/>
</dbReference>
<dbReference type="Proteomes" id="UP001162156">
    <property type="component" value="Unassembled WGS sequence"/>
</dbReference>
<comment type="caution">
    <text evidence="4">The sequence shown here is derived from an EMBL/GenBank/DDBJ whole genome shotgun (WGS) entry which is preliminary data.</text>
</comment>
<dbReference type="PANTHER" id="PTHR10695:SF46">
    <property type="entry name" value="BIFUNCTIONAL COENZYME A SYNTHASE-RELATED"/>
    <property type="match status" value="1"/>
</dbReference>
<dbReference type="Gene3D" id="3.40.50.620">
    <property type="entry name" value="HUPs"/>
    <property type="match status" value="1"/>
</dbReference>
<dbReference type="Pfam" id="PF01467">
    <property type="entry name" value="CTP_transf_like"/>
    <property type="match status" value="1"/>
</dbReference>
<organism evidence="4 5">
    <name type="scientific">Rhamnusium bicolor</name>
    <dbReference type="NCBI Taxonomy" id="1586634"/>
    <lineage>
        <taxon>Eukaryota</taxon>
        <taxon>Metazoa</taxon>
        <taxon>Ecdysozoa</taxon>
        <taxon>Arthropoda</taxon>
        <taxon>Hexapoda</taxon>
        <taxon>Insecta</taxon>
        <taxon>Pterygota</taxon>
        <taxon>Neoptera</taxon>
        <taxon>Endopterygota</taxon>
        <taxon>Coleoptera</taxon>
        <taxon>Polyphaga</taxon>
        <taxon>Cucujiformia</taxon>
        <taxon>Chrysomeloidea</taxon>
        <taxon>Cerambycidae</taxon>
        <taxon>Lepturinae</taxon>
        <taxon>Rhagiini</taxon>
        <taxon>Rhamnusium</taxon>
    </lineage>
</organism>
<proteinExistence type="inferred from homology"/>
<dbReference type="GO" id="GO:0004140">
    <property type="term" value="F:dephospho-CoA kinase activity"/>
    <property type="evidence" value="ECO:0007669"/>
    <property type="project" value="InterPro"/>
</dbReference>
<dbReference type="EMBL" id="JANEYF010002836">
    <property type="protein sequence ID" value="KAJ8941748.1"/>
    <property type="molecule type" value="Genomic_DNA"/>
</dbReference>
<gene>
    <name evidence="4" type="ORF">NQ314_010285</name>
</gene>
<evidence type="ECO:0000256" key="1">
    <source>
        <dbReference type="ARBA" id="ARBA00022741"/>
    </source>
</evidence>
<dbReference type="AlphaFoldDB" id="A0AAV8XU24"/>
<keyword evidence="5" id="KW-1185">Reference proteome</keyword>
<dbReference type="InterPro" id="IPR014729">
    <property type="entry name" value="Rossmann-like_a/b/a_fold"/>
</dbReference>
<protein>
    <recommendedName>
        <fullName evidence="3">Cytidyltransferase-like domain-containing protein</fullName>
    </recommendedName>
</protein>
<evidence type="ECO:0000313" key="5">
    <source>
        <dbReference type="Proteomes" id="UP001162156"/>
    </source>
</evidence>
<dbReference type="Gene3D" id="3.40.50.300">
    <property type="entry name" value="P-loop containing nucleotide triphosphate hydrolases"/>
    <property type="match status" value="1"/>
</dbReference>
<dbReference type="InterPro" id="IPR004821">
    <property type="entry name" value="Cyt_trans-like"/>
</dbReference>
<dbReference type="CDD" id="cd02022">
    <property type="entry name" value="DPCK"/>
    <property type="match status" value="1"/>
</dbReference>
<dbReference type="Pfam" id="PF01121">
    <property type="entry name" value="CoaE"/>
    <property type="match status" value="1"/>
</dbReference>
<dbReference type="SUPFAM" id="SSF52374">
    <property type="entry name" value="Nucleotidylyl transferase"/>
    <property type="match status" value="1"/>
</dbReference>
<reference evidence="4" key="1">
    <citation type="journal article" date="2023" name="Insect Mol. Biol.">
        <title>Genome sequencing provides insights into the evolution of gene families encoding plant cell wall-degrading enzymes in longhorned beetles.</title>
        <authorList>
            <person name="Shin N.R."/>
            <person name="Okamura Y."/>
            <person name="Kirsch R."/>
            <person name="Pauchet Y."/>
        </authorList>
    </citation>
    <scope>NUCLEOTIDE SEQUENCE</scope>
    <source>
        <strain evidence="4">RBIC_L_NR</strain>
    </source>
</reference>